<dbReference type="Gene3D" id="3.40.1090.10">
    <property type="entry name" value="Cytosolic phospholipase A2 catalytic domain"/>
    <property type="match status" value="2"/>
</dbReference>
<dbReference type="GO" id="GO:0019867">
    <property type="term" value="C:outer membrane"/>
    <property type="evidence" value="ECO:0007669"/>
    <property type="project" value="InterPro"/>
</dbReference>
<proteinExistence type="predicted"/>
<keyword evidence="3 6" id="KW-0442">Lipid degradation</keyword>
<evidence type="ECO:0000313" key="11">
    <source>
        <dbReference type="Proteomes" id="UP000260665"/>
    </source>
</evidence>
<evidence type="ECO:0000259" key="8">
    <source>
        <dbReference type="PROSITE" id="PS51635"/>
    </source>
</evidence>
<dbReference type="InterPro" id="IPR034746">
    <property type="entry name" value="POTRA"/>
</dbReference>
<organism evidence="10 11">
    <name type="scientific">Rhodoferax lacus</name>
    <dbReference type="NCBI Taxonomy" id="2184758"/>
    <lineage>
        <taxon>Bacteria</taxon>
        <taxon>Pseudomonadati</taxon>
        <taxon>Pseudomonadota</taxon>
        <taxon>Betaproteobacteria</taxon>
        <taxon>Burkholderiales</taxon>
        <taxon>Comamonadaceae</taxon>
        <taxon>Rhodoferax</taxon>
    </lineage>
</organism>
<dbReference type="EMBL" id="QFZK01000005">
    <property type="protein sequence ID" value="RFO96907.1"/>
    <property type="molecule type" value="Genomic_DNA"/>
</dbReference>
<keyword evidence="2 6" id="KW-0378">Hydrolase</keyword>
<dbReference type="Gene3D" id="2.40.160.50">
    <property type="entry name" value="membrane protein fhac: a member of the omp85/tpsb transporter family"/>
    <property type="match status" value="1"/>
</dbReference>
<feature type="domain" description="POTRA" evidence="9">
    <location>
        <begin position="363"/>
        <end position="435"/>
    </location>
</feature>
<feature type="chain" id="PRO_5017780391" description="PNPLA domain-containing protein" evidence="7">
    <location>
        <begin position="34"/>
        <end position="776"/>
    </location>
</feature>
<evidence type="ECO:0000256" key="4">
    <source>
        <dbReference type="ARBA" id="ARBA00023098"/>
    </source>
</evidence>
<feature type="domain" description="PNPLA" evidence="8">
    <location>
        <begin position="55"/>
        <end position="247"/>
    </location>
</feature>
<dbReference type="Gene3D" id="3.10.20.310">
    <property type="entry name" value="membrane protein fhac"/>
    <property type="match status" value="1"/>
</dbReference>
<feature type="short sequence motif" description="DGA/G" evidence="6">
    <location>
        <begin position="234"/>
        <end position="236"/>
    </location>
</feature>
<feature type="active site" description="Proton acceptor" evidence="6">
    <location>
        <position position="234"/>
    </location>
</feature>
<evidence type="ECO:0000256" key="3">
    <source>
        <dbReference type="ARBA" id="ARBA00022963"/>
    </source>
</evidence>
<keyword evidence="7" id="KW-0732">Signal</keyword>
<feature type="short sequence motif" description="GXSXG" evidence="6">
    <location>
        <begin position="86"/>
        <end position="90"/>
    </location>
</feature>
<feature type="short sequence motif" description="GXGXXG" evidence="6">
    <location>
        <begin position="59"/>
        <end position="64"/>
    </location>
</feature>
<dbReference type="PROSITE" id="PS51635">
    <property type="entry name" value="PNPLA"/>
    <property type="match status" value="1"/>
</dbReference>
<evidence type="ECO:0008006" key="12">
    <source>
        <dbReference type="Google" id="ProtNLM"/>
    </source>
</evidence>
<evidence type="ECO:0000256" key="7">
    <source>
        <dbReference type="SAM" id="SignalP"/>
    </source>
</evidence>
<evidence type="ECO:0000256" key="2">
    <source>
        <dbReference type="ARBA" id="ARBA00022801"/>
    </source>
</evidence>
<dbReference type="PANTHER" id="PTHR14226">
    <property type="entry name" value="NEUROPATHY TARGET ESTERASE/SWISS CHEESE D.MELANOGASTER"/>
    <property type="match status" value="1"/>
</dbReference>
<feature type="signal peptide" evidence="7">
    <location>
        <begin position="1"/>
        <end position="33"/>
    </location>
</feature>
<sequence length="776" mass="84145">MNTQKRIRLSPTLRSLWLAALLATSLVAPWAQAQTADAPSATMGAAERSMPRVTVVLAGGGAKGFAHLALLRRLEQDHIKIAKIIGTSMGAVIGGLYASGMDTGQIEKVIASLDPGRVALDQLDRTELPHRGREYQQRYPVDLELGVKNGALTFARGVSDGQRFLALMQELTANVAPNSSFDQLKIPFRAVATRYRDGELVAFDHGSLALAVRASMAAPGVFAPVEIEGETYVDGGLVANLPVEVALREGADVIVASYLGDSDKIGETLDAGNALSVANRMLDILMRQNERRNIALLRAQDILVRPQLQDFGFGSFDKPAQIILAGEEAVQAQDNKLRLLAQVAAVTTADPSQPMPDFAQRSITIQQLRVTGNKNVTSAYIERELQSLLGTQYQAHAVGQKLDELYASGNFERVNYRLTQLQGSQYELVVDVNEKTYGPNFLKTSLSFYSESSGTNLFSFGVGYRRPWLTPSGLELQADVRAGSQSELAVSLFQPLGERWGLNGFASYNSSELPLYRPDVSIAQKLATSTLRRQELGLNLSYDLSQKATAKIGVVANNTQVTIDTAKTLSYPTDGGSPAVYQPRDAQWEFAGINMQFTADLLDSPSFPTRGYYINVEAAQGVTSNNDYTSYRANALWATRVGPHVINLGLDLGADHIFDCNGCALPTSLAPLYLGGFQSMGAYQMGQLIGDRLVHLQGTYMYRLTDGGILHQPTYVGFVTEAGDAWLSSRESSIKYSNTAFIGVDSKIGDVFLGVAAGSGGNHNIFLQLGRRFSLW</sequence>
<dbReference type="GO" id="GO:0016787">
    <property type="term" value="F:hydrolase activity"/>
    <property type="evidence" value="ECO:0007669"/>
    <property type="project" value="UniProtKB-UniRule"/>
</dbReference>
<evidence type="ECO:0000256" key="6">
    <source>
        <dbReference type="PROSITE-ProRule" id="PRU01161"/>
    </source>
</evidence>
<dbReference type="Pfam" id="PF01103">
    <property type="entry name" value="Omp85"/>
    <property type="match status" value="1"/>
</dbReference>
<name>A0A3E1RC13_9BURK</name>
<evidence type="ECO:0000256" key="1">
    <source>
        <dbReference type="ARBA" id="ARBA00004370"/>
    </source>
</evidence>
<comment type="subcellular location">
    <subcellularLocation>
        <location evidence="1">Membrane</location>
    </subcellularLocation>
</comment>
<dbReference type="OrthoDB" id="5290098at2"/>
<evidence type="ECO:0000259" key="9">
    <source>
        <dbReference type="PROSITE" id="PS51779"/>
    </source>
</evidence>
<dbReference type="GO" id="GO:0016042">
    <property type="term" value="P:lipid catabolic process"/>
    <property type="evidence" value="ECO:0007669"/>
    <property type="project" value="UniProtKB-UniRule"/>
</dbReference>
<dbReference type="InterPro" id="IPR002641">
    <property type="entry name" value="PNPLA_dom"/>
</dbReference>
<dbReference type="CDD" id="cd07205">
    <property type="entry name" value="Pat_PNPLA6_PNPLA7_NTE1_like"/>
    <property type="match status" value="1"/>
</dbReference>
<protein>
    <recommendedName>
        <fullName evidence="12">PNPLA domain-containing protein</fullName>
    </recommendedName>
</protein>
<reference evidence="10 11" key="1">
    <citation type="submission" date="2018-05" db="EMBL/GenBank/DDBJ databases">
        <title>Rhodoferax soyangensis sp.nov., isolated from an oligotrophic freshwater lake.</title>
        <authorList>
            <person name="Park M."/>
        </authorList>
    </citation>
    <scope>NUCLEOTIDE SEQUENCE [LARGE SCALE GENOMIC DNA]</scope>
    <source>
        <strain evidence="10 11">IMCC26218</strain>
    </source>
</reference>
<dbReference type="RefSeq" id="WP_117176841.1">
    <property type="nucleotide sequence ID" value="NZ_QFZK01000005.1"/>
</dbReference>
<keyword evidence="5" id="KW-0472">Membrane</keyword>
<dbReference type="SUPFAM" id="SSF52151">
    <property type="entry name" value="FabD/lysophospholipase-like"/>
    <property type="match status" value="1"/>
</dbReference>
<dbReference type="SUPFAM" id="SSF56935">
    <property type="entry name" value="Porins"/>
    <property type="match status" value="1"/>
</dbReference>
<accession>A0A3E1RC13</accession>
<dbReference type="InterPro" id="IPR050301">
    <property type="entry name" value="NTE"/>
</dbReference>
<dbReference type="AlphaFoldDB" id="A0A3E1RC13"/>
<evidence type="ECO:0000313" key="10">
    <source>
        <dbReference type="EMBL" id="RFO96907.1"/>
    </source>
</evidence>
<keyword evidence="11" id="KW-1185">Reference proteome</keyword>
<keyword evidence="4 6" id="KW-0443">Lipid metabolism</keyword>
<dbReference type="Pfam" id="PF01734">
    <property type="entry name" value="Patatin"/>
    <property type="match status" value="1"/>
</dbReference>
<dbReference type="InterPro" id="IPR000184">
    <property type="entry name" value="Bac_surfAg_D15"/>
</dbReference>
<dbReference type="PROSITE" id="PS51779">
    <property type="entry name" value="POTRA"/>
    <property type="match status" value="1"/>
</dbReference>
<dbReference type="PANTHER" id="PTHR14226:SF29">
    <property type="entry name" value="NEUROPATHY TARGET ESTERASE SWS"/>
    <property type="match status" value="1"/>
</dbReference>
<gene>
    <name evidence="10" type="ORF">DIC66_10425</name>
</gene>
<feature type="active site" description="Nucleophile" evidence="6">
    <location>
        <position position="88"/>
    </location>
</feature>
<dbReference type="InterPro" id="IPR016035">
    <property type="entry name" value="Acyl_Trfase/lysoPLipase"/>
</dbReference>
<comment type="caution">
    <text evidence="10">The sequence shown here is derived from an EMBL/GenBank/DDBJ whole genome shotgun (WGS) entry which is preliminary data.</text>
</comment>
<evidence type="ECO:0000256" key="5">
    <source>
        <dbReference type="ARBA" id="ARBA00023136"/>
    </source>
</evidence>
<dbReference type="Proteomes" id="UP000260665">
    <property type="component" value="Unassembled WGS sequence"/>
</dbReference>